<dbReference type="VEuPathDB" id="VectorBase:ISCW023894"/>
<dbReference type="VEuPathDB" id="VectorBase:ISCI023894"/>
<dbReference type="EnsemblMetazoa" id="ISCW023894-RA">
    <property type="protein sequence ID" value="ISCW023894-PA"/>
    <property type="gene ID" value="ISCW023894"/>
</dbReference>
<dbReference type="EMBL" id="DS976400">
    <property type="protein sequence ID" value="EEC20276.1"/>
    <property type="molecule type" value="Genomic_DNA"/>
</dbReference>
<reference evidence="3" key="2">
    <citation type="submission" date="2020-05" db="UniProtKB">
        <authorList>
            <consortium name="EnsemblMetazoa"/>
        </authorList>
    </citation>
    <scope>IDENTIFICATION</scope>
    <source>
        <strain evidence="3">wikel</strain>
    </source>
</reference>
<dbReference type="InParanoid" id="B7QN54"/>
<evidence type="ECO:0000313" key="4">
    <source>
        <dbReference type="Proteomes" id="UP000001555"/>
    </source>
</evidence>
<evidence type="ECO:0000256" key="1">
    <source>
        <dbReference type="SAM" id="Phobius"/>
    </source>
</evidence>
<reference evidence="2 4" key="1">
    <citation type="submission" date="2008-03" db="EMBL/GenBank/DDBJ databases">
        <title>Annotation of Ixodes scapularis.</title>
        <authorList>
            <consortium name="Ixodes scapularis Genome Project Consortium"/>
            <person name="Caler E."/>
            <person name="Hannick L.I."/>
            <person name="Bidwell S."/>
            <person name="Joardar V."/>
            <person name="Thiagarajan M."/>
            <person name="Amedeo P."/>
            <person name="Galinsky K.J."/>
            <person name="Schobel S."/>
            <person name="Inman J."/>
            <person name="Hostetler J."/>
            <person name="Miller J."/>
            <person name="Hammond M."/>
            <person name="Megy K."/>
            <person name="Lawson D."/>
            <person name="Kodira C."/>
            <person name="Sutton G."/>
            <person name="Meyer J."/>
            <person name="Hill C.A."/>
            <person name="Birren B."/>
            <person name="Nene V."/>
            <person name="Collins F."/>
            <person name="Alarcon-Chaidez F."/>
            <person name="Wikel S."/>
            <person name="Strausberg R."/>
        </authorList>
    </citation>
    <scope>NUCLEOTIDE SEQUENCE [LARGE SCALE GENOMIC DNA]</scope>
    <source>
        <strain evidence="4">Wikel</strain>
        <strain evidence="2">Wikel colony</strain>
    </source>
</reference>
<dbReference type="EMBL" id="ABJB011093927">
    <property type="status" value="NOT_ANNOTATED_CDS"/>
    <property type="molecule type" value="Genomic_DNA"/>
</dbReference>
<gene>
    <name evidence="2" type="ORF">IscW_ISCW023894</name>
</gene>
<keyword evidence="1" id="KW-0472">Membrane</keyword>
<accession>B7QN54</accession>
<feature type="transmembrane region" description="Helical" evidence="1">
    <location>
        <begin position="81"/>
        <end position="100"/>
    </location>
</feature>
<name>B7QN54_IXOSC</name>
<dbReference type="AlphaFoldDB" id="B7QN54"/>
<evidence type="ECO:0000313" key="3">
    <source>
        <dbReference type="EnsemblMetazoa" id="ISCW023894-PA"/>
    </source>
</evidence>
<protein>
    <submittedName>
        <fullName evidence="2 3">Uncharacterized protein</fullName>
    </submittedName>
</protein>
<dbReference type="Proteomes" id="UP000001555">
    <property type="component" value="Unassembled WGS sequence"/>
</dbReference>
<evidence type="ECO:0000313" key="2">
    <source>
        <dbReference type="EMBL" id="EEC20276.1"/>
    </source>
</evidence>
<keyword evidence="1" id="KW-0812">Transmembrane</keyword>
<sequence>MEVKRWSKLKVWATSRPFLECSSAKKRKDCCNDGRMAPPQPDASQHAHTLRHLYAISYRGGPLLWALGEESVAVMQDSWSFLLLVLCFFVDYLYMVYHIHSTTLLEPT</sequence>
<organism>
    <name type="scientific">Ixodes scapularis</name>
    <name type="common">Black-legged tick</name>
    <name type="synonym">Deer tick</name>
    <dbReference type="NCBI Taxonomy" id="6945"/>
    <lineage>
        <taxon>Eukaryota</taxon>
        <taxon>Metazoa</taxon>
        <taxon>Ecdysozoa</taxon>
        <taxon>Arthropoda</taxon>
        <taxon>Chelicerata</taxon>
        <taxon>Arachnida</taxon>
        <taxon>Acari</taxon>
        <taxon>Parasitiformes</taxon>
        <taxon>Ixodida</taxon>
        <taxon>Ixodoidea</taxon>
        <taxon>Ixodidae</taxon>
        <taxon>Ixodinae</taxon>
        <taxon>Ixodes</taxon>
    </lineage>
</organism>
<proteinExistence type="predicted"/>
<dbReference type="HOGENOM" id="CLU_2199865_0_0_1"/>
<dbReference type="PaxDb" id="6945-B7QN54"/>
<keyword evidence="1" id="KW-1133">Transmembrane helix</keyword>
<keyword evidence="4" id="KW-1185">Reference proteome</keyword>